<dbReference type="CDD" id="cd07363">
    <property type="entry name" value="45_DOPA_Dioxygenase"/>
    <property type="match status" value="1"/>
</dbReference>
<keyword evidence="8" id="KW-1185">Reference proteome</keyword>
<proteinExistence type="inferred from homology"/>
<dbReference type="PANTHER" id="PTHR30096">
    <property type="entry name" value="4,5-DOPA DIOXYGENASE EXTRADIOL-LIKE PROTEIN"/>
    <property type="match status" value="1"/>
</dbReference>
<dbReference type="EMBL" id="MLHH01000005">
    <property type="protein sequence ID" value="OOF37238.1"/>
    <property type="molecule type" value="Genomic_DNA"/>
</dbReference>
<keyword evidence="4" id="KW-0862">Zinc</keyword>
<reference evidence="7 8" key="1">
    <citation type="submission" date="2016-10" db="EMBL/GenBank/DDBJ databases">
        <title>Rodentibacter gen. nov. and new species.</title>
        <authorList>
            <person name="Christensen H."/>
        </authorList>
    </citation>
    <scope>NUCLEOTIDE SEQUENCE [LARGE SCALE GENOMIC DNA]</scope>
    <source>
        <strain evidence="7 8">Ac69</strain>
    </source>
</reference>
<sequence length="272" mass="30094">MSKKMPALFVGHGNPMNAIEPNNPFNQNFAQVAASFEKPKAILCISAHWFSQGLEIMGSENPPMIYDFYGFPEELSQVDYPAPGSAELVARVQALLQDEELHINPNRGFDHGAWAVLMHLYPQADVPVVQLSLDRSKSAQWHFNLAKKLAPLREEGVLILGSGDIVHNLAVMSYEHMNTIGAAYDWALTFRDQINQAVVENNLDALVNFDQFGEPASLSVPTPEHYLPLLYVMALREDGDDVVIFNDVLVGGSVSMTSVLLGNSALNSHHRR</sequence>
<evidence type="ECO:0000256" key="1">
    <source>
        <dbReference type="ARBA" id="ARBA00001947"/>
    </source>
</evidence>
<dbReference type="GO" id="GO:0008198">
    <property type="term" value="F:ferrous iron binding"/>
    <property type="evidence" value="ECO:0007669"/>
    <property type="project" value="InterPro"/>
</dbReference>
<gene>
    <name evidence="7" type="ORF">BKK48_02845</name>
</gene>
<evidence type="ECO:0000259" key="6">
    <source>
        <dbReference type="Pfam" id="PF02900"/>
    </source>
</evidence>
<evidence type="ECO:0000256" key="5">
    <source>
        <dbReference type="ARBA" id="ARBA00023002"/>
    </source>
</evidence>
<comment type="caution">
    <text evidence="7">The sequence shown here is derived from an EMBL/GenBank/DDBJ whole genome shotgun (WGS) entry which is preliminary data.</text>
</comment>
<feature type="domain" description="Extradiol ring-cleavage dioxygenase class III enzyme subunit B" evidence="6">
    <location>
        <begin position="20"/>
        <end position="187"/>
    </location>
</feature>
<dbReference type="RefSeq" id="WP_077426690.1">
    <property type="nucleotide sequence ID" value="NZ_MLHH01000005.1"/>
</dbReference>
<accession>A0A1V3IAS1</accession>
<name>A0A1V3IAS1_9PAST</name>
<dbReference type="STRING" id="1908258.BKK48_02845"/>
<dbReference type="PANTHER" id="PTHR30096:SF0">
    <property type="entry name" value="4,5-DOPA DIOXYGENASE EXTRADIOL-LIKE PROTEIN"/>
    <property type="match status" value="1"/>
</dbReference>
<keyword evidence="7" id="KW-0223">Dioxygenase</keyword>
<dbReference type="NCBIfam" id="NF007914">
    <property type="entry name" value="PRK10628.1"/>
    <property type="match status" value="1"/>
</dbReference>
<dbReference type="Pfam" id="PF02900">
    <property type="entry name" value="LigB"/>
    <property type="match status" value="1"/>
</dbReference>
<evidence type="ECO:0000256" key="4">
    <source>
        <dbReference type="ARBA" id="ARBA00022833"/>
    </source>
</evidence>
<dbReference type="SUPFAM" id="SSF53213">
    <property type="entry name" value="LigB-like"/>
    <property type="match status" value="1"/>
</dbReference>
<dbReference type="GO" id="GO:0016702">
    <property type="term" value="F:oxidoreductase activity, acting on single donors with incorporation of molecular oxygen, incorporation of two atoms of oxygen"/>
    <property type="evidence" value="ECO:0007669"/>
    <property type="project" value="UniProtKB-ARBA"/>
</dbReference>
<comment type="cofactor">
    <cofactor evidence="1">
        <name>Zn(2+)</name>
        <dbReference type="ChEBI" id="CHEBI:29105"/>
    </cofactor>
</comment>
<dbReference type="Proteomes" id="UP000189437">
    <property type="component" value="Unassembled WGS sequence"/>
</dbReference>
<keyword evidence="5" id="KW-0560">Oxidoreductase</keyword>
<evidence type="ECO:0000313" key="7">
    <source>
        <dbReference type="EMBL" id="OOF37238.1"/>
    </source>
</evidence>
<evidence type="ECO:0000313" key="8">
    <source>
        <dbReference type="Proteomes" id="UP000189437"/>
    </source>
</evidence>
<organism evidence="7 8">
    <name type="scientific">Rodentibacter heidelbergensis</name>
    <dbReference type="NCBI Taxonomy" id="1908258"/>
    <lineage>
        <taxon>Bacteria</taxon>
        <taxon>Pseudomonadati</taxon>
        <taxon>Pseudomonadota</taxon>
        <taxon>Gammaproteobacteria</taxon>
        <taxon>Pasteurellales</taxon>
        <taxon>Pasteurellaceae</taxon>
        <taxon>Rodentibacter</taxon>
    </lineage>
</organism>
<dbReference type="PIRSF" id="PIRSF006157">
    <property type="entry name" value="Doxgns_DODA"/>
    <property type="match status" value="1"/>
</dbReference>
<comment type="similarity">
    <text evidence="2">Belongs to the DODA-type extradiol aromatic ring-opening dioxygenase family.</text>
</comment>
<dbReference type="Gene3D" id="3.40.830.10">
    <property type="entry name" value="LigB-like"/>
    <property type="match status" value="1"/>
</dbReference>
<dbReference type="OrthoDB" id="9790889at2"/>
<keyword evidence="3" id="KW-0479">Metal-binding</keyword>
<dbReference type="GO" id="GO:0008270">
    <property type="term" value="F:zinc ion binding"/>
    <property type="evidence" value="ECO:0007669"/>
    <property type="project" value="InterPro"/>
</dbReference>
<protein>
    <submittedName>
        <fullName evidence="7">4,5-DOPA dioxygenase extradiol</fullName>
    </submittedName>
</protein>
<evidence type="ECO:0000256" key="3">
    <source>
        <dbReference type="ARBA" id="ARBA00022723"/>
    </source>
</evidence>
<dbReference type="InterPro" id="IPR014436">
    <property type="entry name" value="Extradiol_dOase_DODA"/>
</dbReference>
<evidence type="ECO:0000256" key="2">
    <source>
        <dbReference type="ARBA" id="ARBA00007581"/>
    </source>
</evidence>
<dbReference type="InterPro" id="IPR004183">
    <property type="entry name" value="Xdiol_dOase_suB"/>
</dbReference>
<dbReference type="AlphaFoldDB" id="A0A1V3IAS1"/>